<dbReference type="InterPro" id="IPR039425">
    <property type="entry name" value="RNA_pol_sigma-70-like"/>
</dbReference>
<comment type="caution">
    <text evidence="7">The sequence shown here is derived from an EMBL/GenBank/DDBJ whole genome shotgun (WGS) entry which is preliminary data.</text>
</comment>
<dbReference type="InterPro" id="IPR014327">
    <property type="entry name" value="RNA_pol_sigma70_bacteroid"/>
</dbReference>
<feature type="domain" description="RNA polymerase sigma factor 70 region 4 type 2" evidence="6">
    <location>
        <begin position="124"/>
        <end position="174"/>
    </location>
</feature>
<name>A0A512RPN0_9BACT</name>
<dbReference type="Pfam" id="PF04542">
    <property type="entry name" value="Sigma70_r2"/>
    <property type="match status" value="1"/>
</dbReference>
<evidence type="ECO:0000259" key="6">
    <source>
        <dbReference type="Pfam" id="PF08281"/>
    </source>
</evidence>
<dbReference type="EMBL" id="BKAU01000005">
    <property type="protein sequence ID" value="GEP97658.1"/>
    <property type="molecule type" value="Genomic_DNA"/>
</dbReference>
<evidence type="ECO:0000256" key="2">
    <source>
        <dbReference type="ARBA" id="ARBA00023015"/>
    </source>
</evidence>
<gene>
    <name evidence="7" type="ORF">CCY01nite_39180</name>
</gene>
<sequence length="191" mass="22591">MDKFSHKSDDALLLAFKAGDNKAYEVIYDRYWELLFRFARKMLQDDAAAKDVVQEVFTVFWIKAPEGNVRPPLAAFLYTVTRNRILDIVRHLKIENEYLRSLRTFIQQSDAIPDRLYIEKQLYDQIEREIMNLPEKMRVVFEKSRKEFKTSQQIADELGISEKTARNQISNAIRILKDKLGDSMNIFLVFF</sequence>
<dbReference type="GO" id="GO:0003677">
    <property type="term" value="F:DNA binding"/>
    <property type="evidence" value="ECO:0007669"/>
    <property type="project" value="InterPro"/>
</dbReference>
<dbReference type="InterPro" id="IPR036388">
    <property type="entry name" value="WH-like_DNA-bd_sf"/>
</dbReference>
<dbReference type="GO" id="GO:0016987">
    <property type="term" value="F:sigma factor activity"/>
    <property type="evidence" value="ECO:0007669"/>
    <property type="project" value="UniProtKB-KW"/>
</dbReference>
<evidence type="ECO:0000313" key="7">
    <source>
        <dbReference type="EMBL" id="GEP97658.1"/>
    </source>
</evidence>
<dbReference type="AlphaFoldDB" id="A0A512RPN0"/>
<dbReference type="InterPro" id="IPR013324">
    <property type="entry name" value="RNA_pol_sigma_r3/r4-like"/>
</dbReference>
<evidence type="ECO:0000259" key="5">
    <source>
        <dbReference type="Pfam" id="PF04542"/>
    </source>
</evidence>
<dbReference type="GO" id="GO:0006352">
    <property type="term" value="P:DNA-templated transcription initiation"/>
    <property type="evidence" value="ECO:0007669"/>
    <property type="project" value="InterPro"/>
</dbReference>
<dbReference type="InterPro" id="IPR013325">
    <property type="entry name" value="RNA_pol_sigma_r2"/>
</dbReference>
<accession>A0A512RPN0</accession>
<organism evidence="7 8">
    <name type="scientific">Chitinophaga cymbidii</name>
    <dbReference type="NCBI Taxonomy" id="1096750"/>
    <lineage>
        <taxon>Bacteria</taxon>
        <taxon>Pseudomonadati</taxon>
        <taxon>Bacteroidota</taxon>
        <taxon>Chitinophagia</taxon>
        <taxon>Chitinophagales</taxon>
        <taxon>Chitinophagaceae</taxon>
        <taxon>Chitinophaga</taxon>
    </lineage>
</organism>
<feature type="domain" description="RNA polymerase sigma-70 region 2" evidence="5">
    <location>
        <begin position="27"/>
        <end position="91"/>
    </location>
</feature>
<reference evidence="7 8" key="1">
    <citation type="submission" date="2019-07" db="EMBL/GenBank/DDBJ databases">
        <title>Whole genome shotgun sequence of Chitinophaga cymbidii NBRC 109752.</title>
        <authorList>
            <person name="Hosoyama A."/>
            <person name="Uohara A."/>
            <person name="Ohji S."/>
            <person name="Ichikawa N."/>
        </authorList>
    </citation>
    <scope>NUCLEOTIDE SEQUENCE [LARGE SCALE GENOMIC DNA]</scope>
    <source>
        <strain evidence="7 8">NBRC 109752</strain>
    </source>
</reference>
<evidence type="ECO:0000256" key="1">
    <source>
        <dbReference type="ARBA" id="ARBA00010641"/>
    </source>
</evidence>
<dbReference type="GO" id="GO:0000428">
    <property type="term" value="C:DNA-directed RNA polymerase complex"/>
    <property type="evidence" value="ECO:0007669"/>
    <property type="project" value="UniProtKB-KW"/>
</dbReference>
<dbReference type="PANTHER" id="PTHR43133:SF46">
    <property type="entry name" value="RNA POLYMERASE SIGMA-70 FACTOR ECF SUBFAMILY"/>
    <property type="match status" value="1"/>
</dbReference>
<keyword evidence="4" id="KW-0804">Transcription</keyword>
<dbReference type="Gene3D" id="1.10.10.10">
    <property type="entry name" value="Winged helix-like DNA-binding domain superfamily/Winged helix DNA-binding domain"/>
    <property type="match status" value="1"/>
</dbReference>
<keyword evidence="7" id="KW-0240">DNA-directed RNA polymerase</keyword>
<dbReference type="NCBIfam" id="TIGR02985">
    <property type="entry name" value="Sig70_bacteroi1"/>
    <property type="match status" value="1"/>
</dbReference>
<dbReference type="InterPro" id="IPR014284">
    <property type="entry name" value="RNA_pol_sigma-70_dom"/>
</dbReference>
<evidence type="ECO:0000256" key="4">
    <source>
        <dbReference type="ARBA" id="ARBA00023163"/>
    </source>
</evidence>
<dbReference type="InterPro" id="IPR013249">
    <property type="entry name" value="RNA_pol_sigma70_r4_t2"/>
</dbReference>
<protein>
    <submittedName>
        <fullName evidence="7">DNA-directed RNA polymerase sigma-70 factor</fullName>
    </submittedName>
</protein>
<dbReference type="Pfam" id="PF08281">
    <property type="entry name" value="Sigma70_r4_2"/>
    <property type="match status" value="1"/>
</dbReference>
<proteinExistence type="inferred from homology"/>
<evidence type="ECO:0000256" key="3">
    <source>
        <dbReference type="ARBA" id="ARBA00023082"/>
    </source>
</evidence>
<keyword evidence="2" id="KW-0805">Transcription regulation</keyword>
<dbReference type="NCBIfam" id="TIGR02937">
    <property type="entry name" value="sigma70-ECF"/>
    <property type="match status" value="1"/>
</dbReference>
<dbReference type="RefSeq" id="WP_186831169.1">
    <property type="nucleotide sequence ID" value="NZ_BKAU01000005.1"/>
</dbReference>
<comment type="similarity">
    <text evidence="1">Belongs to the sigma-70 factor family. ECF subfamily.</text>
</comment>
<keyword evidence="8" id="KW-1185">Reference proteome</keyword>
<keyword evidence="3" id="KW-0731">Sigma factor</keyword>
<dbReference type="PANTHER" id="PTHR43133">
    <property type="entry name" value="RNA POLYMERASE ECF-TYPE SIGMA FACTO"/>
    <property type="match status" value="1"/>
</dbReference>
<dbReference type="InterPro" id="IPR007627">
    <property type="entry name" value="RNA_pol_sigma70_r2"/>
</dbReference>
<dbReference type="Gene3D" id="1.10.1740.10">
    <property type="match status" value="1"/>
</dbReference>
<dbReference type="SUPFAM" id="SSF88946">
    <property type="entry name" value="Sigma2 domain of RNA polymerase sigma factors"/>
    <property type="match status" value="1"/>
</dbReference>
<dbReference type="Proteomes" id="UP000321436">
    <property type="component" value="Unassembled WGS sequence"/>
</dbReference>
<evidence type="ECO:0000313" key="8">
    <source>
        <dbReference type="Proteomes" id="UP000321436"/>
    </source>
</evidence>
<dbReference type="SUPFAM" id="SSF88659">
    <property type="entry name" value="Sigma3 and sigma4 domains of RNA polymerase sigma factors"/>
    <property type="match status" value="1"/>
</dbReference>